<evidence type="ECO:0000313" key="1">
    <source>
        <dbReference type="EMBL" id="KAK8941969.1"/>
    </source>
</evidence>
<keyword evidence="2" id="KW-1185">Reference proteome</keyword>
<dbReference type="Gene3D" id="2.20.110.10">
    <property type="entry name" value="Histone H3 K4-specific methyltransferase SET7/9 N-terminal domain"/>
    <property type="match status" value="1"/>
</dbReference>
<comment type="caution">
    <text evidence="1">The sequence shown here is derived from an EMBL/GenBank/DDBJ whole genome shotgun (WGS) entry which is preliminary data.</text>
</comment>
<organism evidence="1 2">
    <name type="scientific">Platanthera guangdongensis</name>
    <dbReference type="NCBI Taxonomy" id="2320717"/>
    <lineage>
        <taxon>Eukaryota</taxon>
        <taxon>Viridiplantae</taxon>
        <taxon>Streptophyta</taxon>
        <taxon>Embryophyta</taxon>
        <taxon>Tracheophyta</taxon>
        <taxon>Spermatophyta</taxon>
        <taxon>Magnoliopsida</taxon>
        <taxon>Liliopsida</taxon>
        <taxon>Asparagales</taxon>
        <taxon>Orchidaceae</taxon>
        <taxon>Orchidoideae</taxon>
        <taxon>Orchideae</taxon>
        <taxon>Orchidinae</taxon>
        <taxon>Platanthera</taxon>
    </lineage>
</organism>
<name>A0ABR2LJP5_9ASPA</name>
<protein>
    <submittedName>
        <fullName evidence="1">Uncharacterized protein</fullName>
    </submittedName>
</protein>
<sequence length="131" mass="15191">MEANTRDSLRRDSRMVWGLTTSHHDSLCRRMGEWVETWLWDANLQGWELLCWQYKNGGIHAGEYFAGKMHGFKVYRFSDGQHYKGAWHEGNKKGLRMCSSTYGGPQSGLWDDDFLEIPSFAVNNTRVLDVV</sequence>
<dbReference type="Proteomes" id="UP001412067">
    <property type="component" value="Unassembled WGS sequence"/>
</dbReference>
<evidence type="ECO:0000313" key="2">
    <source>
        <dbReference type="Proteomes" id="UP001412067"/>
    </source>
</evidence>
<accession>A0ABR2LJP5</accession>
<dbReference type="EMBL" id="JBBWWR010000019">
    <property type="protein sequence ID" value="KAK8941969.1"/>
    <property type="molecule type" value="Genomic_DNA"/>
</dbReference>
<gene>
    <name evidence="1" type="ORF">KSP40_PGU018125</name>
</gene>
<proteinExistence type="predicted"/>
<reference evidence="1 2" key="1">
    <citation type="journal article" date="2022" name="Nat. Plants">
        <title>Genomes of leafy and leafless Platanthera orchids illuminate the evolution of mycoheterotrophy.</title>
        <authorList>
            <person name="Li M.H."/>
            <person name="Liu K.W."/>
            <person name="Li Z."/>
            <person name="Lu H.C."/>
            <person name="Ye Q.L."/>
            <person name="Zhang D."/>
            <person name="Wang J.Y."/>
            <person name="Li Y.F."/>
            <person name="Zhong Z.M."/>
            <person name="Liu X."/>
            <person name="Yu X."/>
            <person name="Liu D.K."/>
            <person name="Tu X.D."/>
            <person name="Liu B."/>
            <person name="Hao Y."/>
            <person name="Liao X.Y."/>
            <person name="Jiang Y.T."/>
            <person name="Sun W.H."/>
            <person name="Chen J."/>
            <person name="Chen Y.Q."/>
            <person name="Ai Y."/>
            <person name="Zhai J.W."/>
            <person name="Wu S.S."/>
            <person name="Zhou Z."/>
            <person name="Hsiao Y.Y."/>
            <person name="Wu W.L."/>
            <person name="Chen Y.Y."/>
            <person name="Lin Y.F."/>
            <person name="Hsu J.L."/>
            <person name="Li C.Y."/>
            <person name="Wang Z.W."/>
            <person name="Zhao X."/>
            <person name="Zhong W.Y."/>
            <person name="Ma X.K."/>
            <person name="Ma L."/>
            <person name="Huang J."/>
            <person name="Chen G.Z."/>
            <person name="Huang M.Z."/>
            <person name="Huang L."/>
            <person name="Peng D.H."/>
            <person name="Luo Y.B."/>
            <person name="Zou S.Q."/>
            <person name="Chen S.P."/>
            <person name="Lan S."/>
            <person name="Tsai W.C."/>
            <person name="Van de Peer Y."/>
            <person name="Liu Z.J."/>
        </authorList>
    </citation>
    <scope>NUCLEOTIDE SEQUENCE [LARGE SCALE GENOMIC DNA]</scope>
    <source>
        <strain evidence="1">Lor288</strain>
    </source>
</reference>
<dbReference type="SUPFAM" id="SSF82185">
    <property type="entry name" value="Histone H3 K4-specific methyltransferase SET7/9 N-terminal domain"/>
    <property type="match status" value="1"/>
</dbReference>